<keyword evidence="3" id="KW-0378">Hydrolase</keyword>
<dbReference type="Pfam" id="PF02452">
    <property type="entry name" value="PemK_toxin"/>
    <property type="match status" value="1"/>
</dbReference>
<dbReference type="EC" id="3.1.-.-" evidence="3"/>
<sequence>MSNITLRDIVLVDFAPQIPPFHEQQGKRPALVVGIPSQTGAIRFPLVIVVPITRQSGNWAAQNPILYPSLPAGVGNLISDSTVLLDQIRAVDMRRVSRYLGTLTPEEYQPIADGLKALFNFSIIP</sequence>
<dbReference type="PANTHER" id="PTHR33988:SF3">
    <property type="entry name" value="ENDORIBONUCLEASE TOXIN CHPB-RELATED"/>
    <property type="match status" value="1"/>
</dbReference>
<gene>
    <name evidence="3" type="ORF">WMG39_07770</name>
</gene>
<dbReference type="RefSeq" id="WP_333368765.1">
    <property type="nucleotide sequence ID" value="NZ_JBBLXS010000071.1"/>
</dbReference>
<dbReference type="Proteomes" id="UP001384579">
    <property type="component" value="Unassembled WGS sequence"/>
</dbReference>
<dbReference type="GO" id="GO:0016787">
    <property type="term" value="F:hydrolase activity"/>
    <property type="evidence" value="ECO:0007669"/>
    <property type="project" value="UniProtKB-KW"/>
</dbReference>
<dbReference type="SUPFAM" id="SSF50118">
    <property type="entry name" value="Cell growth inhibitor/plasmid maintenance toxic component"/>
    <property type="match status" value="1"/>
</dbReference>
<dbReference type="InterPro" id="IPR011067">
    <property type="entry name" value="Plasmid_toxin/cell-grow_inhib"/>
</dbReference>
<comment type="similarity">
    <text evidence="1">Belongs to the PemK/MazF family.</text>
</comment>
<name>A0ABU8YK76_9CYAN</name>
<comment type="caution">
    <text evidence="3">The sequence shown here is derived from an EMBL/GenBank/DDBJ whole genome shotgun (WGS) entry which is preliminary data.</text>
</comment>
<evidence type="ECO:0000313" key="3">
    <source>
        <dbReference type="EMBL" id="MEK0184754.1"/>
    </source>
</evidence>
<evidence type="ECO:0000313" key="4">
    <source>
        <dbReference type="Proteomes" id="UP001384579"/>
    </source>
</evidence>
<dbReference type="Gene3D" id="2.30.30.110">
    <property type="match status" value="1"/>
</dbReference>
<proteinExistence type="inferred from homology"/>
<organism evidence="3 4">
    <name type="scientific">Microcoleus anatoxicus PTRS2</name>
    <dbReference type="NCBI Taxonomy" id="2705321"/>
    <lineage>
        <taxon>Bacteria</taxon>
        <taxon>Bacillati</taxon>
        <taxon>Cyanobacteriota</taxon>
        <taxon>Cyanophyceae</taxon>
        <taxon>Oscillatoriophycideae</taxon>
        <taxon>Oscillatoriales</taxon>
        <taxon>Microcoleaceae</taxon>
        <taxon>Microcoleus</taxon>
        <taxon>Microcoleus anatoxicus</taxon>
    </lineage>
</organism>
<evidence type="ECO:0000256" key="1">
    <source>
        <dbReference type="ARBA" id="ARBA00007521"/>
    </source>
</evidence>
<dbReference type="PANTHER" id="PTHR33988">
    <property type="entry name" value="ENDORIBONUCLEASE MAZF-RELATED"/>
    <property type="match status" value="1"/>
</dbReference>
<dbReference type="InterPro" id="IPR003477">
    <property type="entry name" value="PemK-like"/>
</dbReference>
<keyword evidence="2" id="KW-1277">Toxin-antitoxin system</keyword>
<reference evidence="3 4" key="1">
    <citation type="journal article" date="2020" name="Harmful Algae">
        <title>Molecular and morphological characterization of a novel dihydroanatoxin-a producing Microcoleus species (cyanobacteria) from the Russian River, California, USA.</title>
        <authorList>
            <person name="Conklin K.Y."/>
            <person name="Stancheva R."/>
            <person name="Otten T.G."/>
            <person name="Fadness R."/>
            <person name="Boyer G.L."/>
            <person name="Read B."/>
            <person name="Zhang X."/>
            <person name="Sheath R.G."/>
        </authorList>
    </citation>
    <scope>NUCLEOTIDE SEQUENCE [LARGE SCALE GENOMIC DNA]</scope>
    <source>
        <strain evidence="3 4">PTRS2</strain>
    </source>
</reference>
<dbReference type="EMBL" id="JBBLXS010000071">
    <property type="protein sequence ID" value="MEK0184754.1"/>
    <property type="molecule type" value="Genomic_DNA"/>
</dbReference>
<keyword evidence="4" id="KW-1185">Reference proteome</keyword>
<evidence type="ECO:0000256" key="2">
    <source>
        <dbReference type="ARBA" id="ARBA00022649"/>
    </source>
</evidence>
<protein>
    <submittedName>
        <fullName evidence="3">Type II toxin-antitoxin system PemK/MazF family toxin</fullName>
        <ecNumber evidence="3">3.1.-.-</ecNumber>
    </submittedName>
</protein>
<accession>A0ABU8YK76</accession>